<dbReference type="Proteomes" id="UP000414364">
    <property type="component" value="Unassembled WGS sequence"/>
</dbReference>
<organism evidence="2 3">
    <name type="scientific">Companilactobacillus halodurans</name>
    <dbReference type="NCBI Taxonomy" id="2584183"/>
    <lineage>
        <taxon>Bacteria</taxon>
        <taxon>Bacillati</taxon>
        <taxon>Bacillota</taxon>
        <taxon>Bacilli</taxon>
        <taxon>Lactobacillales</taxon>
        <taxon>Lactobacillaceae</taxon>
        <taxon>Companilactobacillus</taxon>
    </lineage>
</organism>
<dbReference type="GO" id="GO:0006260">
    <property type="term" value="P:DNA replication"/>
    <property type="evidence" value="ECO:0007669"/>
    <property type="project" value="InterPro"/>
</dbReference>
<protein>
    <submittedName>
        <fullName evidence="2">Replication protein RepB</fullName>
    </submittedName>
</protein>
<dbReference type="InterPro" id="IPR041919">
    <property type="entry name" value="Plasmid_rep_C_sf"/>
</dbReference>
<dbReference type="Gene3D" id="3.40.1310.30">
    <property type="match status" value="1"/>
</dbReference>
<comment type="caution">
    <text evidence="2">The sequence shown here is derived from an EMBL/GenBank/DDBJ whole genome shotgun (WGS) entry which is preliminary data.</text>
</comment>
<feature type="domain" description="Plasmid replication protein origin binding" evidence="1">
    <location>
        <begin position="58"/>
        <end position="146"/>
    </location>
</feature>
<dbReference type="Pfam" id="PF01719">
    <property type="entry name" value="Rep_OBD"/>
    <property type="match status" value="2"/>
</dbReference>
<evidence type="ECO:0000313" key="2">
    <source>
        <dbReference type="EMBL" id="MQS77053.1"/>
    </source>
</evidence>
<reference evidence="2 3" key="1">
    <citation type="journal article" date="2019" name="Syst. Appl. Microbiol.">
        <title>Polyphasic characterization of two novel Lactobacillus spp. isolated from blown salami packages: Description of Lactobacillus halodurans sp. nov. and Lactobacillus salsicarnum sp. nov.</title>
        <authorList>
            <person name="Schuster J.A."/>
            <person name="Klingl A."/>
            <person name="Vogel R.F."/>
            <person name="Ehrmann M.A."/>
        </authorList>
    </citation>
    <scope>NUCLEOTIDE SEQUENCE [LARGE SCALE GENOMIC DNA]</scope>
    <source>
        <strain evidence="2 3">TMW 1.2172</strain>
    </source>
</reference>
<gene>
    <name evidence="2" type="ORF">FHL06_12025</name>
</gene>
<dbReference type="GO" id="GO:0003916">
    <property type="term" value="F:DNA topoisomerase activity"/>
    <property type="evidence" value="ECO:0007669"/>
    <property type="project" value="InterPro"/>
</dbReference>
<dbReference type="InterPro" id="IPR002631">
    <property type="entry name" value="Plasmid_rep_OBD"/>
</dbReference>
<sequence length="239" mass="28003">MTKKITKARNFAFILYPESLPEDWEDCLIKLGVPMAISPLHDKDVSERKFEDMNDNEKDIVNNGDKVYKKAHYHILYIAKNPVTIESVRNKVKRALGKESVSHIEVVDSVEHYYQYLTHESSDAIKKNKHKYDKKDINTINDFDIERYVFLDESQKRSLKNTLLQIVKTKHIVNVIDLMSFLELYGDEYDVDNMNYVQDVISANASSFRLWFEGNYQCGYRARYAQRINSVTGEIVNEE</sequence>
<proteinExistence type="predicted"/>
<dbReference type="GO" id="GO:0003677">
    <property type="term" value="F:DNA binding"/>
    <property type="evidence" value="ECO:0007669"/>
    <property type="project" value="InterPro"/>
</dbReference>
<accession>A0A5P0ZS10</accession>
<dbReference type="GO" id="GO:0005727">
    <property type="term" value="C:extrachromosomal circular DNA"/>
    <property type="evidence" value="ECO:0007669"/>
    <property type="project" value="InterPro"/>
</dbReference>
<dbReference type="RefSeq" id="WP_069819226.1">
    <property type="nucleotide sequence ID" value="NZ_VDFP01000049.1"/>
</dbReference>
<dbReference type="EMBL" id="VDFP01000049">
    <property type="protein sequence ID" value="MQS77053.1"/>
    <property type="molecule type" value="Genomic_DNA"/>
</dbReference>
<evidence type="ECO:0000259" key="1">
    <source>
        <dbReference type="Pfam" id="PF01719"/>
    </source>
</evidence>
<dbReference type="AlphaFoldDB" id="A0A5P0ZS10"/>
<feature type="domain" description="Plasmid replication protein origin binding" evidence="1">
    <location>
        <begin position="3"/>
        <end position="49"/>
    </location>
</feature>
<name>A0A5P0ZS10_9LACO</name>
<dbReference type="Gene3D" id="1.10.10.1480">
    <property type="entry name" value="Plasmid replication protein"/>
    <property type="match status" value="1"/>
</dbReference>
<evidence type="ECO:0000313" key="3">
    <source>
        <dbReference type="Proteomes" id="UP000414364"/>
    </source>
</evidence>